<organism evidence="2 3">
    <name type="scientific">Halorientalis pallida</name>
    <dbReference type="NCBI Taxonomy" id="2479928"/>
    <lineage>
        <taxon>Archaea</taxon>
        <taxon>Methanobacteriati</taxon>
        <taxon>Methanobacteriota</taxon>
        <taxon>Stenosarchaea group</taxon>
        <taxon>Halobacteria</taxon>
        <taxon>Halobacteriales</taxon>
        <taxon>Haloarculaceae</taxon>
        <taxon>Halorientalis</taxon>
    </lineage>
</organism>
<feature type="transmembrane region" description="Helical" evidence="1">
    <location>
        <begin position="77"/>
        <end position="95"/>
    </location>
</feature>
<protein>
    <submittedName>
        <fullName evidence="2">Uncharacterized protein</fullName>
    </submittedName>
</protein>
<dbReference type="EMBL" id="RDFA01000004">
    <property type="protein sequence ID" value="RXK48566.1"/>
    <property type="molecule type" value="Genomic_DNA"/>
</dbReference>
<evidence type="ECO:0000256" key="1">
    <source>
        <dbReference type="SAM" id="Phobius"/>
    </source>
</evidence>
<evidence type="ECO:0000313" key="3">
    <source>
        <dbReference type="Proteomes" id="UP000289691"/>
    </source>
</evidence>
<feature type="transmembrane region" description="Helical" evidence="1">
    <location>
        <begin position="47"/>
        <end position="65"/>
    </location>
</feature>
<gene>
    <name evidence="2" type="ORF">EAF64_12885</name>
</gene>
<feature type="transmembrane region" description="Helical" evidence="1">
    <location>
        <begin position="101"/>
        <end position="118"/>
    </location>
</feature>
<dbReference type="Proteomes" id="UP000289691">
    <property type="component" value="Unassembled WGS sequence"/>
</dbReference>
<dbReference type="AlphaFoldDB" id="A0A498KZE9"/>
<accession>A0A498KZE9</accession>
<evidence type="ECO:0000313" key="2">
    <source>
        <dbReference type="EMBL" id="RXK48566.1"/>
    </source>
</evidence>
<keyword evidence="1" id="KW-0812">Transmembrane</keyword>
<sequence>MVYAIARHATNPVRFSTPLLGWGVLNGTATAVTLWAVSVGAPAGTVPLVWLSDLTLGYAWTAVALGRAGRPARTLGYAAAALACTVAVGLGAASVTGGDGGGYSVVAVLHVVPLALDARGVGRRRR</sequence>
<reference evidence="2 3" key="1">
    <citation type="submission" date="2019-01" db="EMBL/GenBank/DDBJ databases">
        <title>Halorientalis sp. F13-25 a new haloarchaeum isolated from hypersaline water.</title>
        <authorList>
            <person name="Ana D.-V."/>
            <person name="Cristina S.-P."/>
            <person name="Antonio V."/>
        </authorList>
    </citation>
    <scope>NUCLEOTIDE SEQUENCE [LARGE SCALE GENOMIC DNA]</scope>
    <source>
        <strain evidence="2 3">F13-25</strain>
    </source>
</reference>
<feature type="transmembrane region" description="Helical" evidence="1">
    <location>
        <begin position="20"/>
        <end position="41"/>
    </location>
</feature>
<keyword evidence="3" id="KW-1185">Reference proteome</keyword>
<proteinExistence type="predicted"/>
<keyword evidence="1" id="KW-0472">Membrane</keyword>
<comment type="caution">
    <text evidence="2">The sequence shown here is derived from an EMBL/GenBank/DDBJ whole genome shotgun (WGS) entry which is preliminary data.</text>
</comment>
<keyword evidence="1" id="KW-1133">Transmembrane helix</keyword>
<name>A0A498KZE9_9EURY</name>